<feature type="transmembrane region" description="Helical" evidence="8">
    <location>
        <begin position="428"/>
        <end position="448"/>
    </location>
</feature>
<organism evidence="9">
    <name type="scientific">Lepeophtheirus salmonis</name>
    <name type="common">Salmon louse</name>
    <name type="synonym">Caligus salmonis</name>
    <dbReference type="NCBI Taxonomy" id="72036"/>
    <lineage>
        <taxon>Eukaryota</taxon>
        <taxon>Metazoa</taxon>
        <taxon>Ecdysozoa</taxon>
        <taxon>Arthropoda</taxon>
        <taxon>Crustacea</taxon>
        <taxon>Multicrustacea</taxon>
        <taxon>Hexanauplia</taxon>
        <taxon>Copepoda</taxon>
        <taxon>Siphonostomatoida</taxon>
        <taxon>Caligidae</taxon>
        <taxon>Lepeophtheirus</taxon>
    </lineage>
</organism>
<accession>A0A0K2SZ91</accession>
<keyword evidence="3 8" id="KW-0812">Transmembrane</keyword>
<evidence type="ECO:0000256" key="7">
    <source>
        <dbReference type="SAM" id="MobiDB-lite"/>
    </source>
</evidence>
<dbReference type="PANTHER" id="PTHR11238:SF9">
    <property type="entry name" value="PROMININ, ISOFORM D"/>
    <property type="match status" value="1"/>
</dbReference>
<feature type="transmembrane region" description="Helical" evidence="8">
    <location>
        <begin position="65"/>
        <end position="88"/>
    </location>
</feature>
<dbReference type="AlphaFoldDB" id="A0A0K2SZ91"/>
<keyword evidence="6" id="KW-0325">Glycoprotein</keyword>
<comment type="subcellular location">
    <subcellularLocation>
        <location evidence="1">Membrane</location>
        <topology evidence="1">Multi-pass membrane protein</topology>
    </subcellularLocation>
</comment>
<proteinExistence type="inferred from homology"/>
<dbReference type="InterPro" id="IPR008795">
    <property type="entry name" value="Prominin"/>
</dbReference>
<dbReference type="Pfam" id="PF05478">
    <property type="entry name" value="Prominin"/>
    <property type="match status" value="1"/>
</dbReference>
<evidence type="ECO:0000256" key="1">
    <source>
        <dbReference type="ARBA" id="ARBA00004141"/>
    </source>
</evidence>
<evidence type="ECO:0000256" key="4">
    <source>
        <dbReference type="ARBA" id="ARBA00022989"/>
    </source>
</evidence>
<dbReference type="EMBL" id="HACA01001186">
    <property type="protein sequence ID" value="CDW18547.1"/>
    <property type="molecule type" value="Transcribed_RNA"/>
</dbReference>
<evidence type="ECO:0000256" key="5">
    <source>
        <dbReference type="ARBA" id="ARBA00023136"/>
    </source>
</evidence>
<comment type="similarity">
    <text evidence="2">Belongs to the prominin family.</text>
</comment>
<sequence length="870" mass="99285">MSWQSNLYSYSTESPSELLNVFQLCVEDVIISFVQYGLRLVPTSGVSTSLGDLLNTSPAGVSFNLVFYVFLGICLTLILWFLGIKWILSGSYRYRLRVNALTERQILKKRHIYNAAIITIVFSILIFISVLSLVYFLTTILIWAYQDYPKGIENMFRDINSLGLNSVSDLDDGTIGSFEDMKNRVHDIMVDYFESKTPVDGIKNNQNMSNLIAMAEFISDVSKSYVNKVYPYVEEGLIMTPRIGDTSKHLEKLKEVNFLNNSWCQDKVKCTEVRELISQASNLESLWPSQSMLESLTERPNESINILSKNFAKMSHVASRINETFKNFGEHLTSLTGVRINASNGIDGIRESLGAIKMDKKPDSLERFGTYMKVLAISFFSIILSATVIFILAPLVLFIISTFFVACYPLGVWQSQKAIKIMSIGMTILLIGSFILSPIMLLTIYGGAKVDMYACEIMRQPKYEKSMYKQFNIYFNALMKDTFVNAKLANVKWDLAREMRLCRKGEPLYKVLHLKLIEDISLRGETVRYSSVAENTLNEFLALISEKLQVSMKYFDPQYDIQLNNFNGTMKTLDDSIKLNKIFEERWSKELSTPLDRAEEILKEIRRKNSSSEIDKIIYDVRSILAFKYEIMTFQKRGQTLRNFLHTHHKGEEYSIFEAVKMIKNLSLGLKKAFELKGNLSTKGNKDVIDQIASEIRFYDEQVKSSTIKKTTCQPIYTIYNHLRHDACYQLGYSINGITAGIGLALLSYIPIIIVLHFLHCPPPGPSLLREAEEQRIYRPEGGIKMSTPDRDTLGVIPNLETSNRDTLGINPHMETSNRDTLGINPHMETSNRDQKEEFYQKDPQFLDDLKLVLRLQGARPLPPSPTSNS</sequence>
<dbReference type="EMBL" id="HACA01001185">
    <property type="protein sequence ID" value="CDW18546.1"/>
    <property type="molecule type" value="Transcribed_RNA"/>
</dbReference>
<dbReference type="GO" id="GO:0016020">
    <property type="term" value="C:membrane"/>
    <property type="evidence" value="ECO:0007669"/>
    <property type="project" value="UniProtKB-SubCell"/>
</dbReference>
<dbReference type="PANTHER" id="PTHR11238">
    <property type="entry name" value="PROMININ ISOFORM D-RELATED"/>
    <property type="match status" value="1"/>
</dbReference>
<evidence type="ECO:0000256" key="6">
    <source>
        <dbReference type="ARBA" id="ARBA00023180"/>
    </source>
</evidence>
<feature type="transmembrane region" description="Helical" evidence="8">
    <location>
        <begin position="374"/>
        <end position="407"/>
    </location>
</feature>
<feature type="transmembrane region" description="Helical" evidence="8">
    <location>
        <begin position="738"/>
        <end position="759"/>
    </location>
</feature>
<evidence type="ECO:0000256" key="3">
    <source>
        <dbReference type="ARBA" id="ARBA00022692"/>
    </source>
</evidence>
<keyword evidence="4 8" id="KW-1133">Transmembrane helix</keyword>
<keyword evidence="5 8" id="KW-0472">Membrane</keyword>
<reference evidence="9" key="1">
    <citation type="submission" date="2014-05" db="EMBL/GenBank/DDBJ databases">
        <authorList>
            <person name="Chronopoulou M."/>
        </authorList>
    </citation>
    <scope>NUCLEOTIDE SEQUENCE</scope>
    <source>
        <tissue evidence="9">Whole organism</tissue>
    </source>
</reference>
<evidence type="ECO:0000256" key="8">
    <source>
        <dbReference type="SAM" id="Phobius"/>
    </source>
</evidence>
<evidence type="ECO:0000313" key="9">
    <source>
        <dbReference type="EMBL" id="CDW18546.1"/>
    </source>
</evidence>
<feature type="region of interest" description="Disordered" evidence="7">
    <location>
        <begin position="805"/>
        <end position="837"/>
    </location>
</feature>
<protein>
    <submittedName>
        <fullName evidence="9">Uncharacterized protein</fullName>
    </submittedName>
</protein>
<feature type="transmembrane region" description="Helical" evidence="8">
    <location>
        <begin position="112"/>
        <end position="145"/>
    </location>
</feature>
<name>A0A0K2SZ91_LEPSM</name>
<evidence type="ECO:0000256" key="2">
    <source>
        <dbReference type="ARBA" id="ARBA00006058"/>
    </source>
</evidence>